<feature type="transmembrane region" description="Helical" evidence="8">
    <location>
        <begin position="336"/>
        <end position="358"/>
    </location>
</feature>
<sequence>MSGAAGFVAARPRPAAPAAGLLQRARRELFGDALTGATTIVLALLLAWAGWHFLQWALVHAVWQPDATRCQAARGQGACWGVVAEKGGLIVFGRYPADQRWRAALASLLLVATVGASGAPWLRRPLRLAAAWLLVLAAFLWLMGGGAGLAHVPTDLWGGLPLTLLLTGTALALAFPLAVALALGRRSRLPALRAVCSAFVELVRGVPLVSVLFMASFMAPLLLPPGRTPDVLLRVVAGLTLFAAAYMAEIVRAGLQSVERGQAEAAASLGLSWWQAQRGIVLPQALAAVVPALVNNILSLFKDTSLVTIVSLYELTGALGLALSSDADWRPFQVEASLFVAAIYFSGCFALSRMSLALERRLGRGRAR</sequence>
<dbReference type="CDD" id="cd06261">
    <property type="entry name" value="TM_PBP2"/>
    <property type="match status" value="1"/>
</dbReference>
<feature type="transmembrane region" description="Helical" evidence="8">
    <location>
        <begin position="306"/>
        <end position="324"/>
    </location>
</feature>
<proteinExistence type="inferred from homology"/>
<evidence type="ECO:0000313" key="10">
    <source>
        <dbReference type="EMBL" id="MBE7941604.1"/>
    </source>
</evidence>
<evidence type="ECO:0000256" key="3">
    <source>
        <dbReference type="ARBA" id="ARBA00022448"/>
    </source>
</evidence>
<dbReference type="Pfam" id="PF00528">
    <property type="entry name" value="BPD_transp_1"/>
    <property type="match status" value="1"/>
</dbReference>
<accession>A0ABR9SGX7</accession>
<evidence type="ECO:0000256" key="6">
    <source>
        <dbReference type="ARBA" id="ARBA00022989"/>
    </source>
</evidence>
<dbReference type="RefSeq" id="WP_193781138.1">
    <property type="nucleotide sequence ID" value="NZ_JADDOJ010000056.1"/>
</dbReference>
<dbReference type="PANTHER" id="PTHR30614">
    <property type="entry name" value="MEMBRANE COMPONENT OF AMINO ACID ABC TRANSPORTER"/>
    <property type="match status" value="1"/>
</dbReference>
<feature type="transmembrane region" description="Helical" evidence="8">
    <location>
        <begin position="101"/>
        <end position="122"/>
    </location>
</feature>
<evidence type="ECO:0000256" key="4">
    <source>
        <dbReference type="ARBA" id="ARBA00022475"/>
    </source>
</evidence>
<gene>
    <name evidence="10" type="ORF">IM725_13575</name>
</gene>
<dbReference type="InterPro" id="IPR035906">
    <property type="entry name" value="MetI-like_sf"/>
</dbReference>
<keyword evidence="6 8" id="KW-1133">Transmembrane helix</keyword>
<evidence type="ECO:0000256" key="7">
    <source>
        <dbReference type="ARBA" id="ARBA00023136"/>
    </source>
</evidence>
<feature type="transmembrane region" description="Helical" evidence="8">
    <location>
        <begin position="162"/>
        <end position="183"/>
    </location>
</feature>
<dbReference type="PANTHER" id="PTHR30614:SF41">
    <property type="entry name" value="INNER MEMBRANE AMINO-ACID ABC TRANSPORTER PERMEASE PROTEIN YHDY"/>
    <property type="match status" value="1"/>
</dbReference>
<dbReference type="InterPro" id="IPR010065">
    <property type="entry name" value="AA_ABC_transptr_permease_3TM"/>
</dbReference>
<dbReference type="EMBL" id="JADDOJ010000056">
    <property type="protein sequence ID" value="MBE7941604.1"/>
    <property type="molecule type" value="Genomic_DNA"/>
</dbReference>
<evidence type="ECO:0000256" key="2">
    <source>
        <dbReference type="ARBA" id="ARBA00010072"/>
    </source>
</evidence>
<keyword evidence="7 8" id="KW-0472">Membrane</keyword>
<feature type="transmembrane region" description="Helical" evidence="8">
    <location>
        <begin position="231"/>
        <end position="251"/>
    </location>
</feature>
<reference evidence="10 11" key="1">
    <citation type="submission" date="2020-10" db="EMBL/GenBank/DDBJ databases">
        <title>Draft genome of Ramlibacter aquaticus LMG 30558.</title>
        <authorList>
            <person name="Props R."/>
        </authorList>
    </citation>
    <scope>NUCLEOTIDE SEQUENCE [LARGE SCALE GENOMIC DNA]</scope>
    <source>
        <strain evidence="10 11">LMG 30558</strain>
    </source>
</reference>
<feature type="domain" description="ABC transmembrane type-1" evidence="9">
    <location>
        <begin position="160"/>
        <end position="355"/>
    </location>
</feature>
<organism evidence="10 11">
    <name type="scientific">Ramlibacter aquaticus</name>
    <dbReference type="NCBI Taxonomy" id="2780094"/>
    <lineage>
        <taxon>Bacteria</taxon>
        <taxon>Pseudomonadati</taxon>
        <taxon>Pseudomonadota</taxon>
        <taxon>Betaproteobacteria</taxon>
        <taxon>Burkholderiales</taxon>
        <taxon>Comamonadaceae</taxon>
        <taxon>Ramlibacter</taxon>
    </lineage>
</organism>
<evidence type="ECO:0000313" key="11">
    <source>
        <dbReference type="Proteomes" id="UP000715965"/>
    </source>
</evidence>
<feature type="transmembrane region" description="Helical" evidence="8">
    <location>
        <begin position="33"/>
        <end position="54"/>
    </location>
</feature>
<evidence type="ECO:0000256" key="5">
    <source>
        <dbReference type="ARBA" id="ARBA00022692"/>
    </source>
</evidence>
<dbReference type="SUPFAM" id="SSF161098">
    <property type="entry name" value="MetI-like"/>
    <property type="match status" value="1"/>
</dbReference>
<keyword evidence="3 8" id="KW-0813">Transport</keyword>
<name>A0ABR9SGX7_9BURK</name>
<dbReference type="Gene3D" id="1.10.3720.10">
    <property type="entry name" value="MetI-like"/>
    <property type="match status" value="1"/>
</dbReference>
<evidence type="ECO:0000259" key="9">
    <source>
        <dbReference type="PROSITE" id="PS50928"/>
    </source>
</evidence>
<feature type="transmembrane region" description="Helical" evidence="8">
    <location>
        <begin position="129"/>
        <end position="150"/>
    </location>
</feature>
<keyword evidence="5 8" id="KW-0812">Transmembrane</keyword>
<protein>
    <submittedName>
        <fullName evidence="10">Amino acid ABC transporter permease</fullName>
    </submittedName>
</protein>
<dbReference type="Proteomes" id="UP000715965">
    <property type="component" value="Unassembled WGS sequence"/>
</dbReference>
<comment type="caution">
    <text evidence="10">The sequence shown here is derived from an EMBL/GenBank/DDBJ whole genome shotgun (WGS) entry which is preliminary data.</text>
</comment>
<comment type="similarity">
    <text evidence="2">Belongs to the binding-protein-dependent transport system permease family. HisMQ subfamily.</text>
</comment>
<keyword evidence="11" id="KW-1185">Reference proteome</keyword>
<feature type="transmembrane region" description="Helical" evidence="8">
    <location>
        <begin position="195"/>
        <end position="219"/>
    </location>
</feature>
<dbReference type="InterPro" id="IPR043429">
    <property type="entry name" value="ArtM/GltK/GlnP/TcyL/YhdX-like"/>
</dbReference>
<dbReference type="PROSITE" id="PS50928">
    <property type="entry name" value="ABC_TM1"/>
    <property type="match status" value="1"/>
</dbReference>
<dbReference type="InterPro" id="IPR000515">
    <property type="entry name" value="MetI-like"/>
</dbReference>
<evidence type="ECO:0000256" key="8">
    <source>
        <dbReference type="RuleBase" id="RU363032"/>
    </source>
</evidence>
<dbReference type="NCBIfam" id="TIGR01726">
    <property type="entry name" value="HEQRo_perm_3TM"/>
    <property type="match status" value="1"/>
</dbReference>
<evidence type="ECO:0000256" key="1">
    <source>
        <dbReference type="ARBA" id="ARBA00004429"/>
    </source>
</evidence>
<keyword evidence="4" id="KW-1003">Cell membrane</keyword>
<comment type="subcellular location">
    <subcellularLocation>
        <location evidence="1">Cell inner membrane</location>
        <topology evidence="1">Multi-pass membrane protein</topology>
    </subcellularLocation>
    <subcellularLocation>
        <location evidence="8">Cell membrane</location>
        <topology evidence="8">Multi-pass membrane protein</topology>
    </subcellularLocation>
</comment>